<dbReference type="PATRIC" id="fig|1122985.7.peg.2224"/>
<evidence type="ECO:0000313" key="2">
    <source>
        <dbReference type="Proteomes" id="UP000027442"/>
    </source>
</evidence>
<dbReference type="HOGENOM" id="CLU_3237665_0_0_10"/>
<comment type="caution">
    <text evidence="1">The sequence shown here is derived from an EMBL/GenBank/DDBJ whole genome shotgun (WGS) entry which is preliminary data.</text>
</comment>
<dbReference type="AlphaFoldDB" id="A0A069QPM7"/>
<gene>
    <name evidence="1" type="ORF">HMPREF1991_02146</name>
</gene>
<reference evidence="1 2" key="1">
    <citation type="submission" date="2013-08" db="EMBL/GenBank/DDBJ databases">
        <authorList>
            <person name="Weinstock G."/>
            <person name="Sodergren E."/>
            <person name="Wylie T."/>
            <person name="Fulton L."/>
            <person name="Fulton R."/>
            <person name="Fronick C."/>
            <person name="O'Laughlin M."/>
            <person name="Godfrey J."/>
            <person name="Miner T."/>
            <person name="Herter B."/>
            <person name="Appelbaum E."/>
            <person name="Cordes M."/>
            <person name="Lek S."/>
            <person name="Wollam A."/>
            <person name="Pepin K.H."/>
            <person name="Palsikar V.B."/>
            <person name="Mitreva M."/>
            <person name="Wilson R.K."/>
        </authorList>
    </citation>
    <scope>NUCLEOTIDE SEQUENCE [LARGE SCALE GENOMIC DNA]</scope>
    <source>
        <strain evidence="1 2">ATCC 15930</strain>
    </source>
</reference>
<proteinExistence type="predicted"/>
<protein>
    <submittedName>
        <fullName evidence="1">Uncharacterized protein</fullName>
    </submittedName>
</protein>
<organism evidence="1 2">
    <name type="scientific">Hoylesella loescheii DSM 19665 = JCM 12249 = ATCC 15930</name>
    <dbReference type="NCBI Taxonomy" id="1122985"/>
    <lineage>
        <taxon>Bacteria</taxon>
        <taxon>Pseudomonadati</taxon>
        <taxon>Bacteroidota</taxon>
        <taxon>Bacteroidia</taxon>
        <taxon>Bacteroidales</taxon>
        <taxon>Prevotellaceae</taxon>
        <taxon>Hoylesella</taxon>
    </lineage>
</organism>
<dbReference type="EMBL" id="JNGW01000093">
    <property type="protein sequence ID" value="KDR51796.1"/>
    <property type="molecule type" value="Genomic_DNA"/>
</dbReference>
<evidence type="ECO:0000313" key="1">
    <source>
        <dbReference type="EMBL" id="KDR51796.1"/>
    </source>
</evidence>
<dbReference type="Proteomes" id="UP000027442">
    <property type="component" value="Unassembled WGS sequence"/>
</dbReference>
<sequence length="43" mass="5094">MLGHWHDEKSELLENEIESIWKAFSQRFQTLKAALSNLLLDNH</sequence>
<name>A0A069QPM7_HOYLO</name>
<accession>A0A069QPM7</accession>
<keyword evidence="2" id="KW-1185">Reference proteome</keyword>